<evidence type="ECO:0000313" key="9">
    <source>
        <dbReference type="Proteomes" id="UP000789405"/>
    </source>
</evidence>
<dbReference type="SUPFAM" id="SSF88713">
    <property type="entry name" value="Glycoside hydrolase/deacetylase"/>
    <property type="match status" value="1"/>
</dbReference>
<dbReference type="CDD" id="cd10951">
    <property type="entry name" value="CE4_ClCDA_like"/>
    <property type="match status" value="1"/>
</dbReference>
<comment type="caution">
    <text evidence="8">The sequence shown here is derived from an EMBL/GenBank/DDBJ whole genome shotgun (WGS) entry which is preliminary data.</text>
</comment>
<gene>
    <name evidence="8" type="ORF">DERYTH_LOCUS14493</name>
</gene>
<keyword evidence="5" id="KW-0119">Carbohydrate metabolism</keyword>
<accession>A0A9N9I645</accession>
<dbReference type="PANTHER" id="PTHR46471">
    <property type="entry name" value="CHITIN DEACETYLASE"/>
    <property type="match status" value="1"/>
</dbReference>
<dbReference type="PANTHER" id="PTHR46471:SF2">
    <property type="entry name" value="CHITIN DEACETYLASE-RELATED"/>
    <property type="match status" value="1"/>
</dbReference>
<evidence type="ECO:0000256" key="6">
    <source>
        <dbReference type="SAM" id="MobiDB-lite"/>
    </source>
</evidence>
<dbReference type="OrthoDB" id="2125469at2759"/>
<reference evidence="8" key="1">
    <citation type="submission" date="2021-06" db="EMBL/GenBank/DDBJ databases">
        <authorList>
            <person name="Kallberg Y."/>
            <person name="Tangrot J."/>
            <person name="Rosling A."/>
        </authorList>
    </citation>
    <scope>NUCLEOTIDE SEQUENCE</scope>
    <source>
        <strain evidence="8">MA453B</strain>
    </source>
</reference>
<dbReference type="GO" id="GO:0016810">
    <property type="term" value="F:hydrolase activity, acting on carbon-nitrogen (but not peptide) bonds"/>
    <property type="evidence" value="ECO:0007669"/>
    <property type="project" value="InterPro"/>
</dbReference>
<evidence type="ECO:0000256" key="5">
    <source>
        <dbReference type="ARBA" id="ARBA00023277"/>
    </source>
</evidence>
<feature type="domain" description="NodB homology" evidence="7">
    <location>
        <begin position="43"/>
        <end position="228"/>
    </location>
</feature>
<organism evidence="8 9">
    <name type="scientific">Dentiscutata erythropus</name>
    <dbReference type="NCBI Taxonomy" id="1348616"/>
    <lineage>
        <taxon>Eukaryota</taxon>
        <taxon>Fungi</taxon>
        <taxon>Fungi incertae sedis</taxon>
        <taxon>Mucoromycota</taxon>
        <taxon>Glomeromycotina</taxon>
        <taxon>Glomeromycetes</taxon>
        <taxon>Diversisporales</taxon>
        <taxon>Gigasporaceae</taxon>
        <taxon>Dentiscutata</taxon>
    </lineage>
</organism>
<keyword evidence="3" id="KW-0732">Signal</keyword>
<dbReference type="PROSITE" id="PS51677">
    <property type="entry name" value="NODB"/>
    <property type="match status" value="1"/>
</dbReference>
<evidence type="ECO:0000256" key="4">
    <source>
        <dbReference type="ARBA" id="ARBA00022801"/>
    </source>
</evidence>
<dbReference type="Pfam" id="PF01522">
    <property type="entry name" value="Polysacc_deac_1"/>
    <property type="match status" value="1"/>
</dbReference>
<keyword evidence="4" id="KW-0378">Hydrolase</keyword>
<comment type="cofactor">
    <cofactor evidence="1">
        <name>Co(2+)</name>
        <dbReference type="ChEBI" id="CHEBI:48828"/>
    </cofactor>
</comment>
<dbReference type="Proteomes" id="UP000789405">
    <property type="component" value="Unassembled WGS sequence"/>
</dbReference>
<proteinExistence type="predicted"/>
<feature type="non-terminal residue" evidence="8">
    <location>
        <position position="1"/>
    </location>
</feature>
<dbReference type="EMBL" id="CAJVPY010010973">
    <property type="protein sequence ID" value="CAG8723300.1"/>
    <property type="molecule type" value="Genomic_DNA"/>
</dbReference>
<evidence type="ECO:0000313" key="8">
    <source>
        <dbReference type="EMBL" id="CAG8723300.1"/>
    </source>
</evidence>
<evidence type="ECO:0000256" key="2">
    <source>
        <dbReference type="ARBA" id="ARBA00022723"/>
    </source>
</evidence>
<protein>
    <submittedName>
        <fullName evidence="8">20412_t:CDS:1</fullName>
    </submittedName>
</protein>
<dbReference type="Gene3D" id="3.20.20.370">
    <property type="entry name" value="Glycoside hydrolase/deacetylase"/>
    <property type="match status" value="1"/>
</dbReference>
<keyword evidence="9" id="KW-1185">Reference proteome</keyword>
<feature type="region of interest" description="Disordered" evidence="6">
    <location>
        <begin position="242"/>
        <end position="268"/>
    </location>
</feature>
<name>A0A9N9I645_9GLOM</name>
<dbReference type="GO" id="GO:0046872">
    <property type="term" value="F:metal ion binding"/>
    <property type="evidence" value="ECO:0007669"/>
    <property type="project" value="UniProtKB-KW"/>
</dbReference>
<evidence type="ECO:0000256" key="3">
    <source>
        <dbReference type="ARBA" id="ARBA00022729"/>
    </source>
</evidence>
<keyword evidence="2" id="KW-0479">Metal-binding</keyword>
<dbReference type="InterPro" id="IPR011330">
    <property type="entry name" value="Glyco_hydro/deAcase_b/a-brl"/>
</dbReference>
<dbReference type="GO" id="GO:0005975">
    <property type="term" value="P:carbohydrate metabolic process"/>
    <property type="evidence" value="ECO:0007669"/>
    <property type="project" value="InterPro"/>
</dbReference>
<sequence length="268" mass="29966">MGTDNFYIETQSKFPLSFIIWSPTVLSTEVSPGQIITNCAIEGTAAITFDDGPSMASRWTHELLDFLKEKSITATFFINGDNVNCIYDYADIIIRIHQEGHQIGSHTWSHPDLTMVNNDEVIYQIVSLERAFKKIIGLVPRYFRPPFGSYNDEVLNTIGSLGYTIVLWDIDIGDSLGDPVEYGIEKYTSAPGPPSSHIMLNHDTVQTTCEQLGPQGIQLFLDKGLKLMTIAECMGETDSSLWYQSTSTPSNRDETWTCSDNDMHEDSG</sequence>
<evidence type="ECO:0000256" key="1">
    <source>
        <dbReference type="ARBA" id="ARBA00001941"/>
    </source>
</evidence>
<feature type="compositionally biased region" description="Basic and acidic residues" evidence="6">
    <location>
        <begin position="251"/>
        <end position="268"/>
    </location>
</feature>
<dbReference type="AlphaFoldDB" id="A0A9N9I645"/>
<evidence type="ECO:0000259" key="7">
    <source>
        <dbReference type="PROSITE" id="PS51677"/>
    </source>
</evidence>
<dbReference type="InterPro" id="IPR002509">
    <property type="entry name" value="NODB_dom"/>
</dbReference>